<organism evidence="1 2">
    <name type="scientific">Puccinia graminis f. sp. tritici</name>
    <dbReference type="NCBI Taxonomy" id="56615"/>
    <lineage>
        <taxon>Eukaryota</taxon>
        <taxon>Fungi</taxon>
        <taxon>Dikarya</taxon>
        <taxon>Basidiomycota</taxon>
        <taxon>Pucciniomycotina</taxon>
        <taxon>Pucciniomycetes</taxon>
        <taxon>Pucciniales</taxon>
        <taxon>Pucciniaceae</taxon>
        <taxon>Puccinia</taxon>
    </lineage>
</organism>
<accession>A0A5B0N2Z1</accession>
<reference evidence="1 2" key="1">
    <citation type="submission" date="2019-05" db="EMBL/GenBank/DDBJ databases">
        <title>Emergence of the Ug99 lineage of the wheat stem rust pathogen through somatic hybridization.</title>
        <authorList>
            <person name="Li F."/>
            <person name="Upadhyaya N.M."/>
            <person name="Sperschneider J."/>
            <person name="Matny O."/>
            <person name="Nguyen-Phuc H."/>
            <person name="Mago R."/>
            <person name="Raley C."/>
            <person name="Miller M.E."/>
            <person name="Silverstein K.A.T."/>
            <person name="Henningsen E."/>
            <person name="Hirsch C.D."/>
            <person name="Visser B."/>
            <person name="Pretorius Z.A."/>
            <person name="Steffenson B.J."/>
            <person name="Schwessinger B."/>
            <person name="Dodds P.N."/>
            <person name="Figueroa M."/>
        </authorList>
    </citation>
    <scope>NUCLEOTIDE SEQUENCE [LARGE SCALE GENOMIC DNA]</scope>
    <source>
        <strain evidence="1">21-0</strain>
    </source>
</reference>
<gene>
    <name evidence="1" type="ORF">PGT21_020862</name>
</gene>
<evidence type="ECO:0000313" key="2">
    <source>
        <dbReference type="Proteomes" id="UP000324748"/>
    </source>
</evidence>
<protein>
    <submittedName>
        <fullName evidence="1">Uncharacterized protein</fullName>
    </submittedName>
</protein>
<sequence>MKVPYNFSTEERKRFRYLNLVDDKAVITALGEQEKGVAATIFQSRRFELRYLYQRNDSGVCVVESIRLPSILSSMNEVVYFIMATKSFSNIRRYLSSSSDNPSQDS</sequence>
<dbReference type="EMBL" id="VSWC01000119">
    <property type="protein sequence ID" value="KAA1082936.1"/>
    <property type="molecule type" value="Genomic_DNA"/>
</dbReference>
<keyword evidence="2" id="KW-1185">Reference proteome</keyword>
<comment type="caution">
    <text evidence="1">The sequence shown here is derived from an EMBL/GenBank/DDBJ whole genome shotgun (WGS) entry which is preliminary data.</text>
</comment>
<dbReference type="Proteomes" id="UP000324748">
    <property type="component" value="Unassembled WGS sequence"/>
</dbReference>
<name>A0A5B0N2Z1_PUCGR</name>
<dbReference type="AlphaFoldDB" id="A0A5B0N2Z1"/>
<proteinExistence type="predicted"/>
<evidence type="ECO:0000313" key="1">
    <source>
        <dbReference type="EMBL" id="KAA1082936.1"/>
    </source>
</evidence>